<dbReference type="STRING" id="93759.A0A1R3K5C7"/>
<dbReference type="AlphaFoldDB" id="A0A1R3K5C7"/>
<proteinExistence type="predicted"/>
<accession>A0A1R3K5C7</accession>
<evidence type="ECO:0000259" key="2">
    <source>
        <dbReference type="Pfam" id="PF24865"/>
    </source>
</evidence>
<dbReference type="Proteomes" id="UP000187203">
    <property type="component" value="Unassembled WGS sequence"/>
</dbReference>
<organism evidence="3 4">
    <name type="scientific">Corchorus olitorius</name>
    <dbReference type="NCBI Taxonomy" id="93759"/>
    <lineage>
        <taxon>Eukaryota</taxon>
        <taxon>Viridiplantae</taxon>
        <taxon>Streptophyta</taxon>
        <taxon>Embryophyta</taxon>
        <taxon>Tracheophyta</taxon>
        <taxon>Spermatophyta</taxon>
        <taxon>Magnoliopsida</taxon>
        <taxon>eudicotyledons</taxon>
        <taxon>Gunneridae</taxon>
        <taxon>Pentapetalae</taxon>
        <taxon>rosids</taxon>
        <taxon>malvids</taxon>
        <taxon>Malvales</taxon>
        <taxon>Malvaceae</taxon>
        <taxon>Grewioideae</taxon>
        <taxon>Apeibeae</taxon>
        <taxon>Corchorus</taxon>
    </lineage>
</organism>
<dbReference type="GO" id="GO:0080030">
    <property type="term" value="F:methyl indole-3-acetate esterase activity"/>
    <property type="evidence" value="ECO:0007669"/>
    <property type="project" value="TreeGrafter"/>
</dbReference>
<protein>
    <submittedName>
        <fullName evidence="3">Methylesterase 17-like protein</fullName>
    </submittedName>
</protein>
<feature type="domain" description="AB hydrolase-1" evidence="1">
    <location>
        <begin position="1"/>
        <end position="218"/>
    </location>
</feature>
<evidence type="ECO:0000259" key="1">
    <source>
        <dbReference type="Pfam" id="PF12697"/>
    </source>
</evidence>
<name>A0A1R3K5C7_9ROSI</name>
<evidence type="ECO:0000313" key="3">
    <source>
        <dbReference type="EMBL" id="OMP02281.1"/>
    </source>
</evidence>
<dbReference type="Pfam" id="PF12697">
    <property type="entry name" value="Abhydrolase_6"/>
    <property type="match status" value="1"/>
</dbReference>
<reference evidence="4" key="1">
    <citation type="submission" date="2013-09" db="EMBL/GenBank/DDBJ databases">
        <title>Corchorus olitorius genome sequencing.</title>
        <authorList>
            <person name="Alam M."/>
            <person name="Haque M.S."/>
            <person name="Islam M.S."/>
            <person name="Emdad E.M."/>
            <person name="Islam M.M."/>
            <person name="Ahmed B."/>
            <person name="Halim A."/>
            <person name="Hossen Q.M.M."/>
            <person name="Hossain M.Z."/>
            <person name="Ahmed R."/>
            <person name="Khan M.M."/>
            <person name="Islam R."/>
            <person name="Rashid M.M."/>
            <person name="Khan S.A."/>
            <person name="Rahman M.S."/>
            <person name="Alam M."/>
            <person name="Yahiya A.S."/>
            <person name="Khan M.S."/>
            <person name="Azam M.S."/>
            <person name="Haque T."/>
            <person name="Lashkar M.Z.H."/>
            <person name="Akhand A.I."/>
            <person name="Morshed G."/>
            <person name="Roy S."/>
            <person name="Uddin K.S."/>
            <person name="Rabeya T."/>
            <person name="Hossain A.S."/>
            <person name="Chowdhury A."/>
            <person name="Snigdha A.R."/>
            <person name="Mortoza M.S."/>
            <person name="Matin S.A."/>
            <person name="Hoque S.M.E."/>
            <person name="Islam M.K."/>
            <person name="Roy D.K."/>
            <person name="Haider R."/>
            <person name="Moosa M.M."/>
            <person name="Elias S.M."/>
            <person name="Hasan A.M."/>
            <person name="Jahan S."/>
            <person name="Shafiuddin M."/>
            <person name="Mahmood N."/>
            <person name="Shommy N.S."/>
        </authorList>
    </citation>
    <scope>NUCLEOTIDE SEQUENCE [LARGE SCALE GENOMIC DNA]</scope>
    <source>
        <strain evidence="4">cv. O-4</strain>
    </source>
</reference>
<dbReference type="InterPro" id="IPR045889">
    <property type="entry name" value="MES/HNL"/>
</dbReference>
<dbReference type="GO" id="GO:0009694">
    <property type="term" value="P:jasmonic acid metabolic process"/>
    <property type="evidence" value="ECO:0007669"/>
    <property type="project" value="TreeGrafter"/>
</dbReference>
<dbReference type="Gene3D" id="3.40.50.1820">
    <property type="entry name" value="alpha/beta hydrolase"/>
    <property type="match status" value="1"/>
</dbReference>
<evidence type="ECO:0000313" key="4">
    <source>
        <dbReference type="Proteomes" id="UP000187203"/>
    </source>
</evidence>
<dbReference type="InterPro" id="IPR029058">
    <property type="entry name" value="AB_hydrolase_fold"/>
</dbReference>
<comment type="caution">
    <text evidence="3">The sequence shown here is derived from an EMBL/GenBank/DDBJ whole genome shotgun (WGS) entry which is preliminary data.</text>
</comment>
<dbReference type="InterPro" id="IPR056633">
    <property type="entry name" value="DUF7731"/>
</dbReference>
<gene>
    <name evidence="3" type="ORF">COLO4_11221</name>
</gene>
<dbReference type="PANTHER" id="PTHR10992:SF1010">
    <property type="entry name" value="METHYLESTERASE 17-LIKE"/>
    <property type="match status" value="1"/>
</dbReference>
<dbReference type="GO" id="GO:0080032">
    <property type="term" value="F:methyl jasmonate esterase activity"/>
    <property type="evidence" value="ECO:0007669"/>
    <property type="project" value="TreeGrafter"/>
</dbReference>
<dbReference type="SUPFAM" id="SSF53474">
    <property type="entry name" value="alpha/beta-Hydrolases"/>
    <property type="match status" value="1"/>
</dbReference>
<dbReference type="Pfam" id="PF24865">
    <property type="entry name" value="DUF7731"/>
    <property type="match status" value="1"/>
</dbReference>
<keyword evidence="4" id="KW-1185">Reference proteome</keyword>
<dbReference type="InterPro" id="IPR000073">
    <property type="entry name" value="AB_hydrolase_1"/>
</dbReference>
<sequence length="348" mass="38731">MVHGFSHGGWCWYKIRALLEASGYKVTCLDLKASGIDPSDPNSILRWEDYNKSLIDLFSNLPDTQKVILVGHSAGGLSLTYAIHRFAKKIHMAIYVAANMLKYGFVTPQDVKDGDPDLSRYGDVNDMIYGQGADQPPTSMIMKQEFQREILYHLSPMEDSSLAGMLLRPGPLRAIQGVSFEETESSGRNADSVPRVFIKTLHDRVLAQDQQDAMIRRQDRRHTTACDIESVLGLEKRSGVLAYIPGKKVLTLSGAIEVEESEAEEYCNPGGCGDRTKDVLDCIHSVKRDFHFTNNAKLNVVSDAINNGCRNFSEISTVNYTSSNIAIKLCSRSRLLFLSMAMVPFIII</sequence>
<dbReference type="EMBL" id="AWUE01014657">
    <property type="protein sequence ID" value="OMP02281.1"/>
    <property type="molecule type" value="Genomic_DNA"/>
</dbReference>
<dbReference type="GO" id="GO:0080031">
    <property type="term" value="F:methyl salicylate esterase activity"/>
    <property type="evidence" value="ECO:0007669"/>
    <property type="project" value="TreeGrafter"/>
</dbReference>
<feature type="domain" description="DUF7731" evidence="2">
    <location>
        <begin position="247"/>
        <end position="319"/>
    </location>
</feature>
<dbReference type="OrthoDB" id="1263307at2759"/>
<dbReference type="GO" id="GO:0009696">
    <property type="term" value="P:salicylic acid metabolic process"/>
    <property type="evidence" value="ECO:0007669"/>
    <property type="project" value="TreeGrafter"/>
</dbReference>
<dbReference type="PANTHER" id="PTHR10992">
    <property type="entry name" value="METHYLESTERASE FAMILY MEMBER"/>
    <property type="match status" value="1"/>
</dbReference>